<comment type="caution">
    <text evidence="2">The sequence shown here is derived from an EMBL/GenBank/DDBJ whole genome shotgun (WGS) entry which is preliminary data.</text>
</comment>
<feature type="region of interest" description="Disordered" evidence="1">
    <location>
        <begin position="272"/>
        <end position="418"/>
    </location>
</feature>
<feature type="compositionally biased region" description="Basic and acidic residues" evidence="1">
    <location>
        <begin position="469"/>
        <end position="483"/>
    </location>
</feature>
<accession>A0A4Q1BLL0</accession>
<feature type="region of interest" description="Disordered" evidence="1">
    <location>
        <begin position="1"/>
        <end position="82"/>
    </location>
</feature>
<evidence type="ECO:0000256" key="1">
    <source>
        <dbReference type="SAM" id="MobiDB-lite"/>
    </source>
</evidence>
<dbReference type="Pfam" id="PF08238">
    <property type="entry name" value="Sel1"/>
    <property type="match status" value="3"/>
</dbReference>
<dbReference type="InParanoid" id="A0A4Q1BLL0"/>
<reference evidence="2 3" key="1">
    <citation type="submission" date="2016-06" db="EMBL/GenBank/DDBJ databases">
        <title>Evolution of pathogenesis and genome organization in the Tremellales.</title>
        <authorList>
            <person name="Cuomo C."/>
            <person name="Litvintseva A."/>
            <person name="Heitman J."/>
            <person name="Chen Y."/>
            <person name="Sun S."/>
            <person name="Springer D."/>
            <person name="Dromer F."/>
            <person name="Young S."/>
            <person name="Zeng Q."/>
            <person name="Chapman S."/>
            <person name="Gujja S."/>
            <person name="Saif S."/>
            <person name="Birren B."/>
        </authorList>
    </citation>
    <scope>NUCLEOTIDE SEQUENCE [LARGE SCALE GENOMIC DNA]</scope>
    <source>
        <strain evidence="2 3">ATCC 28783</strain>
    </source>
</reference>
<evidence type="ECO:0000313" key="2">
    <source>
        <dbReference type="EMBL" id="RXK38678.1"/>
    </source>
</evidence>
<dbReference type="GO" id="GO:0032153">
    <property type="term" value="C:cell division site"/>
    <property type="evidence" value="ECO:0007669"/>
    <property type="project" value="TreeGrafter"/>
</dbReference>
<dbReference type="VEuPathDB" id="FungiDB:TREMEDRAFT_63854"/>
<protein>
    <submittedName>
        <fullName evidence="2">Uncharacterized protein</fullName>
    </submittedName>
</protein>
<proteinExistence type="predicted"/>
<name>A0A4Q1BLL0_TREME</name>
<feature type="compositionally biased region" description="Acidic residues" evidence="1">
    <location>
        <begin position="110"/>
        <end position="124"/>
    </location>
</feature>
<feature type="compositionally biased region" description="Polar residues" evidence="1">
    <location>
        <begin position="149"/>
        <end position="166"/>
    </location>
</feature>
<dbReference type="AlphaFoldDB" id="A0A4Q1BLL0"/>
<feature type="compositionally biased region" description="Low complexity" evidence="1">
    <location>
        <begin position="308"/>
        <end position="321"/>
    </location>
</feature>
<dbReference type="PANTHER" id="PTHR43628:SF1">
    <property type="entry name" value="CHITIN SYNTHASE REGULATORY FACTOR 2-RELATED"/>
    <property type="match status" value="1"/>
</dbReference>
<dbReference type="Gene3D" id="1.25.40.10">
    <property type="entry name" value="Tetratricopeptide repeat domain"/>
    <property type="match status" value="1"/>
</dbReference>
<dbReference type="STRING" id="5217.A0A4Q1BLL0"/>
<feature type="region of interest" description="Disordered" evidence="1">
    <location>
        <begin position="469"/>
        <end position="492"/>
    </location>
</feature>
<sequence length="685" mass="74244">MSLPGVTLAPPMQSRQGQLGRMRSATDIAGVKGINSPLTALRIQPDLLPYESTSRSTGTNNTYSSSNNSTSQSSSHVPPVPSLDFDMFRRSASRYSIDSMSSLSTISQPDMDDDDNDDDDDDDKTEGATTPRATRFHQAGYFEGPSDKTAPTSQAGPSDVNRQLTPKRSFVITSRPAAPPPSRPLQPSTSNNTLRPVPGRNRANSRPETKDVPTGLPQTGVVMMDTSSVHGEQGDEWGEDEANFEWLDADAPEAINGTGDDKLSPSKKLLRLKSAMGRPTEGRRLKKPLVFARRAPPPPLELGSDTQSPPSRGRSRSISKPNSPVQNSDLTGQTYISHPTVLQPRKSNLQPSQISQKMTGDLRPPLTLRHTSDGSPNRSGSSPRSPTLSPQRPTMVALKDEDDSKPSAKLHGGQSRNSQMSFQSVAYSFYDLGPDTSVSPKIPALVPSPKDIFFPNGRYHKVSLSKLEREKEMRERTMSEPVKRGNTGKTPDDFVDEGLAARERGDAAKAAWFFMKAAEGGSTRGRIHWGLCLKHGSGVALNDKRAMAELLQASSEGVISTDTEFQLSPSIRQLNPKPRSLLVRDLATCMSEIGSAYLHGQGVKKSSETGMKYLRCAANLGDIGAQEQLGFLLSRGSGGVKKDMKEAAKWYRMAVDQGSGSVGLAWIYKGVYLFRVTSLGMVNVG</sequence>
<dbReference type="SMART" id="SM00671">
    <property type="entry name" value="SEL1"/>
    <property type="match status" value="3"/>
</dbReference>
<dbReference type="InterPro" id="IPR011990">
    <property type="entry name" value="TPR-like_helical_dom_sf"/>
</dbReference>
<dbReference type="PANTHER" id="PTHR43628">
    <property type="entry name" value="ACTIVATOR OF C KINASE PROTEIN 1-RELATED"/>
    <property type="match status" value="1"/>
</dbReference>
<feature type="compositionally biased region" description="Low complexity" evidence="1">
    <location>
        <begin position="52"/>
        <end position="75"/>
    </location>
</feature>
<feature type="compositionally biased region" description="Polar residues" evidence="1">
    <location>
        <begin position="185"/>
        <end position="194"/>
    </location>
</feature>
<organism evidence="2 3">
    <name type="scientific">Tremella mesenterica</name>
    <name type="common">Jelly fungus</name>
    <dbReference type="NCBI Taxonomy" id="5217"/>
    <lineage>
        <taxon>Eukaryota</taxon>
        <taxon>Fungi</taxon>
        <taxon>Dikarya</taxon>
        <taxon>Basidiomycota</taxon>
        <taxon>Agaricomycotina</taxon>
        <taxon>Tremellomycetes</taxon>
        <taxon>Tremellales</taxon>
        <taxon>Tremellaceae</taxon>
        <taxon>Tremella</taxon>
    </lineage>
</organism>
<feature type="compositionally biased region" description="Low complexity" evidence="1">
    <location>
        <begin position="98"/>
        <end position="107"/>
    </location>
</feature>
<gene>
    <name evidence="2" type="ORF">M231_03988</name>
</gene>
<feature type="compositionally biased region" description="Polar residues" evidence="1">
    <location>
        <begin position="322"/>
        <end position="337"/>
    </location>
</feature>
<dbReference type="EMBL" id="SDIL01000043">
    <property type="protein sequence ID" value="RXK38678.1"/>
    <property type="molecule type" value="Genomic_DNA"/>
</dbReference>
<evidence type="ECO:0000313" key="3">
    <source>
        <dbReference type="Proteomes" id="UP000289152"/>
    </source>
</evidence>
<dbReference type="SUPFAM" id="SSF81901">
    <property type="entry name" value="HCP-like"/>
    <property type="match status" value="1"/>
</dbReference>
<feature type="region of interest" description="Disordered" evidence="1">
    <location>
        <begin position="98"/>
        <end position="238"/>
    </location>
</feature>
<dbReference type="Proteomes" id="UP000289152">
    <property type="component" value="Unassembled WGS sequence"/>
</dbReference>
<dbReference type="InterPro" id="IPR006597">
    <property type="entry name" value="Sel1-like"/>
</dbReference>
<dbReference type="GO" id="GO:0010972">
    <property type="term" value="P:negative regulation of G2/M transition of mitotic cell cycle"/>
    <property type="evidence" value="ECO:0007669"/>
    <property type="project" value="TreeGrafter"/>
</dbReference>
<dbReference type="OrthoDB" id="2148946at2759"/>
<dbReference type="InterPro" id="IPR052945">
    <property type="entry name" value="Mitotic_Regulator"/>
</dbReference>
<feature type="compositionally biased region" description="Polar residues" evidence="1">
    <location>
        <begin position="345"/>
        <end position="358"/>
    </location>
</feature>
<feature type="compositionally biased region" description="Low complexity" evidence="1">
    <location>
        <begin position="373"/>
        <end position="386"/>
    </location>
</feature>
<keyword evidence="3" id="KW-1185">Reference proteome</keyword>